<reference evidence="2 3" key="1">
    <citation type="submission" date="2014-09" db="EMBL/GenBank/DDBJ databases">
        <title>Complete genome sequence of Endomicrobium proavitum.</title>
        <authorList>
            <person name="Zheng H."/>
        </authorList>
    </citation>
    <scope>NUCLEOTIDE SEQUENCE [LARGE SCALE GENOMIC DNA]</scope>
    <source>
        <strain evidence="2 3">Rsa215</strain>
    </source>
</reference>
<dbReference type="EMBL" id="CP009498">
    <property type="protein sequence ID" value="AKL97901.1"/>
    <property type="molecule type" value="Genomic_DNA"/>
</dbReference>
<dbReference type="AlphaFoldDB" id="A0A0G3WGV1"/>
<dbReference type="KEGG" id="epo:Epro_0522"/>
<accession>A0A0G3WGV1</accession>
<dbReference type="EMBL" id="CP009498">
    <property type="protein sequence ID" value="AKL97501.1"/>
    <property type="molecule type" value="Genomic_DNA"/>
</dbReference>
<dbReference type="STRING" id="1408281.Epro_0122"/>
<organism evidence="2 3">
    <name type="scientific">Endomicrobium proavitum</name>
    <dbReference type="NCBI Taxonomy" id="1408281"/>
    <lineage>
        <taxon>Bacteria</taxon>
        <taxon>Pseudomonadati</taxon>
        <taxon>Elusimicrobiota</taxon>
        <taxon>Endomicrobiia</taxon>
        <taxon>Endomicrobiales</taxon>
        <taxon>Endomicrobiaceae</taxon>
        <taxon>Endomicrobium</taxon>
    </lineage>
</organism>
<evidence type="ECO:0000313" key="3">
    <source>
        <dbReference type="Proteomes" id="UP000035337"/>
    </source>
</evidence>
<protein>
    <submittedName>
        <fullName evidence="2">Uncharacterized protein</fullName>
    </submittedName>
</protein>
<gene>
    <name evidence="1" type="ORF">Epro_0122</name>
    <name evidence="2" type="ORF">Epro_0522</name>
</gene>
<proteinExistence type="predicted"/>
<evidence type="ECO:0000313" key="2">
    <source>
        <dbReference type="EMBL" id="AKL97901.1"/>
    </source>
</evidence>
<dbReference type="Proteomes" id="UP000035337">
    <property type="component" value="Chromosome"/>
</dbReference>
<evidence type="ECO:0000313" key="1">
    <source>
        <dbReference type="EMBL" id="AKL97501.1"/>
    </source>
</evidence>
<name>A0A0G3WGV1_9BACT</name>
<dbReference type="KEGG" id="epo:Epro_0122"/>
<sequence length="45" mass="5101">MVLLSEKNILAVNSNKIECAECQTAVSVFSFIKQKVKIQFERGKK</sequence>
<keyword evidence="3" id="KW-1185">Reference proteome</keyword>